<evidence type="ECO:0000313" key="14">
    <source>
        <dbReference type="Proteomes" id="UP000663856"/>
    </source>
</evidence>
<keyword evidence="3" id="KW-0963">Cytoplasm</keyword>
<dbReference type="EMBL" id="CAJNRF010009456">
    <property type="protein sequence ID" value="CAF2110727.1"/>
    <property type="molecule type" value="Genomic_DNA"/>
</dbReference>
<evidence type="ECO:0000256" key="6">
    <source>
        <dbReference type="ARBA" id="ARBA00022833"/>
    </source>
</evidence>
<dbReference type="GO" id="GO:2001046">
    <property type="term" value="P:positive regulation of integrin-mediated signaling pathway"/>
    <property type="evidence" value="ECO:0007669"/>
    <property type="project" value="TreeGrafter"/>
</dbReference>
<dbReference type="SUPFAM" id="SSF57716">
    <property type="entry name" value="Glucocorticoid receptor-like (DNA-binding domain)"/>
    <property type="match status" value="3"/>
</dbReference>
<evidence type="ECO:0000256" key="5">
    <source>
        <dbReference type="ARBA" id="ARBA00022737"/>
    </source>
</evidence>
<dbReference type="AlphaFoldDB" id="A0A816UIB7"/>
<comment type="caution">
    <text evidence="12">The sequence shown here is derived from an EMBL/GenBank/DDBJ whole genome shotgun (WGS) entry which is preliminary data.</text>
</comment>
<dbReference type="GO" id="GO:0098609">
    <property type="term" value="P:cell-cell adhesion"/>
    <property type="evidence" value="ECO:0007669"/>
    <property type="project" value="TreeGrafter"/>
</dbReference>
<keyword evidence="6 9" id="KW-0862">Zinc</keyword>
<dbReference type="EMBL" id="CAJOBG010000101">
    <property type="protein sequence ID" value="CAF3756976.1"/>
    <property type="molecule type" value="Genomic_DNA"/>
</dbReference>
<dbReference type="GO" id="GO:0070161">
    <property type="term" value="C:anchoring junction"/>
    <property type="evidence" value="ECO:0007669"/>
    <property type="project" value="UniProtKB-SubCell"/>
</dbReference>
<feature type="region of interest" description="Disordered" evidence="10">
    <location>
        <begin position="244"/>
        <end position="266"/>
    </location>
</feature>
<evidence type="ECO:0000256" key="8">
    <source>
        <dbReference type="ARBA" id="ARBA00023038"/>
    </source>
</evidence>
<evidence type="ECO:0000259" key="11">
    <source>
        <dbReference type="PROSITE" id="PS50023"/>
    </source>
</evidence>
<dbReference type="InterPro" id="IPR001781">
    <property type="entry name" value="Znf_LIM"/>
</dbReference>
<evidence type="ECO:0000256" key="3">
    <source>
        <dbReference type="ARBA" id="ARBA00022490"/>
    </source>
</evidence>
<organism evidence="12 14">
    <name type="scientific">Rotaria magnacalcarata</name>
    <dbReference type="NCBI Taxonomy" id="392030"/>
    <lineage>
        <taxon>Eukaryota</taxon>
        <taxon>Metazoa</taxon>
        <taxon>Spiralia</taxon>
        <taxon>Gnathifera</taxon>
        <taxon>Rotifera</taxon>
        <taxon>Eurotatoria</taxon>
        <taxon>Bdelloidea</taxon>
        <taxon>Philodinida</taxon>
        <taxon>Philodinidae</taxon>
        <taxon>Rotaria</taxon>
    </lineage>
</organism>
<dbReference type="SMART" id="SM00132">
    <property type="entry name" value="LIM"/>
    <property type="match status" value="3"/>
</dbReference>
<feature type="domain" description="LIM zinc-binding" evidence="11">
    <location>
        <begin position="392"/>
        <end position="449"/>
    </location>
</feature>
<dbReference type="CDD" id="cd09334">
    <property type="entry name" value="LIM4_PINCH"/>
    <property type="match status" value="1"/>
</dbReference>
<evidence type="ECO:0000313" key="15">
    <source>
        <dbReference type="Proteomes" id="UP000663866"/>
    </source>
</evidence>
<keyword evidence="4 9" id="KW-0479">Metal-binding</keyword>
<dbReference type="FunFam" id="2.10.110.10:FF:000008">
    <property type="entry name" value="Paxillin isoform 1"/>
    <property type="match status" value="1"/>
</dbReference>
<evidence type="ECO:0000256" key="9">
    <source>
        <dbReference type="PROSITE-ProRule" id="PRU00125"/>
    </source>
</evidence>
<reference evidence="12" key="1">
    <citation type="submission" date="2021-02" db="EMBL/GenBank/DDBJ databases">
        <authorList>
            <person name="Nowell W R."/>
        </authorList>
    </citation>
    <scope>NUCLEOTIDE SEQUENCE</scope>
</reference>
<comment type="subcellular location">
    <subcellularLocation>
        <location evidence="1">Cell junction</location>
    </subcellularLocation>
    <subcellularLocation>
        <location evidence="2">Cytoplasm</location>
    </subcellularLocation>
</comment>
<keyword evidence="8 9" id="KW-0440">LIM domain</keyword>
<name>A0A816UIB7_9BILA</name>
<gene>
    <name evidence="13" type="ORF">OVN521_LOCUS1463</name>
    <name evidence="12" type="ORF">WKI299_LOCUS22227</name>
</gene>
<evidence type="ECO:0000256" key="1">
    <source>
        <dbReference type="ARBA" id="ARBA00004282"/>
    </source>
</evidence>
<dbReference type="PANTHER" id="PTHR24210:SF0">
    <property type="entry name" value="LIM DOMAIN-CONTAINING PROTEIN"/>
    <property type="match status" value="1"/>
</dbReference>
<dbReference type="GO" id="GO:0045216">
    <property type="term" value="P:cell-cell junction organization"/>
    <property type="evidence" value="ECO:0007669"/>
    <property type="project" value="TreeGrafter"/>
</dbReference>
<dbReference type="PANTHER" id="PTHR24210">
    <property type="entry name" value="LIM DOMAIN-CONTAINING PROTEIN"/>
    <property type="match status" value="1"/>
</dbReference>
<feature type="domain" description="LIM zinc-binding" evidence="11">
    <location>
        <begin position="329"/>
        <end position="390"/>
    </location>
</feature>
<evidence type="ECO:0000256" key="10">
    <source>
        <dbReference type="SAM" id="MobiDB-lite"/>
    </source>
</evidence>
<dbReference type="InterPro" id="IPR047944">
    <property type="entry name" value="LIMS1/2-like_LIM1"/>
</dbReference>
<dbReference type="Gene3D" id="2.10.110.10">
    <property type="entry name" value="Cysteine Rich Protein"/>
    <property type="match status" value="3"/>
</dbReference>
<keyword evidence="5" id="KW-0677">Repeat</keyword>
<dbReference type="CDD" id="cd09331">
    <property type="entry name" value="LIM1_PINCH"/>
    <property type="match status" value="1"/>
</dbReference>
<evidence type="ECO:0000256" key="7">
    <source>
        <dbReference type="ARBA" id="ARBA00022949"/>
    </source>
</evidence>
<evidence type="ECO:0000313" key="12">
    <source>
        <dbReference type="EMBL" id="CAF2110727.1"/>
    </source>
</evidence>
<proteinExistence type="predicted"/>
<evidence type="ECO:0000313" key="13">
    <source>
        <dbReference type="EMBL" id="CAF3756976.1"/>
    </source>
</evidence>
<dbReference type="InterPro" id="IPR017351">
    <property type="entry name" value="PINCH-1-4-like"/>
</dbReference>
<evidence type="ECO:0000256" key="2">
    <source>
        <dbReference type="ARBA" id="ARBA00004496"/>
    </source>
</evidence>
<sequence length="531" mass="60394">MERKRSQYQRLKQQRFFVSQQDITQALTCMKPTVNHFQERQLENLKNSSSTSAIEKLDNRSVSKLVKEFEARANLSSYASAQNLLPIVNDVISNGAEFNRSHMFIRTMKFKVDDNGTLINNNVCSSISPSTNTNGNQMAKVEIQPEKYTGDKEQEKNDEQIYETLDIDHCKLDLPPPPVSFYTTIDNNNNPIEMAARSTNIDEAALAFGKRHEISFDELLAKEAQLNHVLADLISISNDTDKSFSMNSSPRSTIHKNDPRRTSSVKNDISDMSATVNLLNSLLEAFELDKEDSDKKITNNIQNKSLRRRKNDDNPLKPINTFCLMLSDNDCANCHQAFATNEQIVNAAGHIWHTNCFVCTQCFQPFENGLYFEHEDRKYCERDFQMLFAPCCAECKQAIVGRVISALGKQWHVEHFCCARCAQPFYGSKHFENKGLAYCESDYHFLFGSTCFICNCVITEGAYTACNKKYCADHFACSICEKKMNEKSKFFDVDATPVCKPCYGKLPSNTRKSIQQSKKKQLSSILKQTSV</sequence>
<protein>
    <recommendedName>
        <fullName evidence="11">LIM zinc-binding domain-containing protein</fullName>
    </recommendedName>
</protein>
<evidence type="ECO:0000256" key="4">
    <source>
        <dbReference type="ARBA" id="ARBA00022723"/>
    </source>
</evidence>
<dbReference type="GO" id="GO:0046872">
    <property type="term" value="F:metal ion binding"/>
    <property type="evidence" value="ECO:0007669"/>
    <property type="project" value="UniProtKB-KW"/>
</dbReference>
<keyword evidence="15" id="KW-1185">Reference proteome</keyword>
<dbReference type="PROSITE" id="PS00478">
    <property type="entry name" value="LIM_DOMAIN_1"/>
    <property type="match status" value="2"/>
</dbReference>
<accession>A0A816UIB7</accession>
<keyword evidence="7" id="KW-0965">Cell junction</keyword>
<dbReference type="GO" id="GO:0005737">
    <property type="term" value="C:cytoplasm"/>
    <property type="evidence" value="ECO:0007669"/>
    <property type="project" value="UniProtKB-SubCell"/>
</dbReference>
<dbReference type="Proteomes" id="UP000663856">
    <property type="component" value="Unassembled WGS sequence"/>
</dbReference>
<dbReference type="PROSITE" id="PS50023">
    <property type="entry name" value="LIM_DOMAIN_2"/>
    <property type="match status" value="2"/>
</dbReference>
<dbReference type="GO" id="GO:1900026">
    <property type="term" value="P:positive regulation of substrate adhesion-dependent cell spreading"/>
    <property type="evidence" value="ECO:0007669"/>
    <property type="project" value="TreeGrafter"/>
</dbReference>
<dbReference type="Pfam" id="PF00412">
    <property type="entry name" value="LIM"/>
    <property type="match status" value="3"/>
</dbReference>
<dbReference type="Proteomes" id="UP000663866">
    <property type="component" value="Unassembled WGS sequence"/>
</dbReference>